<reference evidence="1 2" key="1">
    <citation type="journal article" date="2017" name="Front. Microbiol.">
        <title>Phaeobacter piscinae sp. nov., a species of the Roseobacter group and potential aquaculture probiont.</title>
        <authorList>
            <person name="Sonnenschein E.C."/>
            <person name="Phippen C.B.W."/>
            <person name="Nielsen K.F."/>
            <person name="Mateiu R.V."/>
            <person name="Melchiorsen J."/>
            <person name="Gram L."/>
            <person name="Overmann J."/>
            <person name="Freese H.M."/>
        </authorList>
    </citation>
    <scope>NUCLEOTIDE SEQUENCE [LARGE SCALE GENOMIC DNA]</scope>
    <source>
        <strain evidence="1 2">P13</strain>
    </source>
</reference>
<proteinExistence type="predicted"/>
<evidence type="ECO:0000313" key="1">
    <source>
        <dbReference type="EMBL" id="ATG46058.1"/>
    </source>
</evidence>
<name>A0AAN1GVV9_9RHOB</name>
<geneLocation type="plasmid" evidence="2">
    <name>pp13_g</name>
</geneLocation>
<dbReference type="EMBL" id="CP010774">
    <property type="protein sequence ID" value="ATG46058.1"/>
    <property type="molecule type" value="Genomic_DNA"/>
</dbReference>
<organism evidence="1 2">
    <name type="scientific">Phaeobacter piscinae</name>
    <dbReference type="NCBI Taxonomy" id="1580596"/>
    <lineage>
        <taxon>Bacteria</taxon>
        <taxon>Pseudomonadati</taxon>
        <taxon>Pseudomonadota</taxon>
        <taxon>Alphaproteobacteria</taxon>
        <taxon>Rhodobacterales</taxon>
        <taxon>Roseobacteraceae</taxon>
        <taxon>Phaeobacter</taxon>
    </lineage>
</organism>
<sequence>MKSQAKRILDLELIHRHKLHLTEPEWQTREALADYSKALADMPEGQSFRSLLPASWAAKRRLSRARKTAEAVVNRSSVHQKWVRQILLEVPKGVPEQILFPELLWDTTTFGNECGRYNNPNRCETCIGEDRPEDQFSYADTGKCGICGQVTEVWDNPHLAMLLAQGKAVYADDGETRINRPIRSSHLEGETSS</sequence>
<dbReference type="AlphaFoldDB" id="A0AAN1GVV9"/>
<dbReference type="RefSeq" id="WP_096873660.1">
    <property type="nucleotide sequence ID" value="NZ_CP010774.1"/>
</dbReference>
<protein>
    <submittedName>
        <fullName evidence="1">Uncharacterized protein</fullName>
    </submittedName>
</protein>
<dbReference type="Proteomes" id="UP000218606">
    <property type="component" value="Plasmid pP13_g"/>
</dbReference>
<accession>A0AAN1GVV9</accession>
<keyword evidence="1" id="KW-0614">Plasmid</keyword>
<gene>
    <name evidence="1" type="ORF">PhaeoP13_04176</name>
</gene>
<evidence type="ECO:0000313" key="2">
    <source>
        <dbReference type="Proteomes" id="UP000218606"/>
    </source>
</evidence>